<dbReference type="RefSeq" id="WP_261402479.1">
    <property type="nucleotide sequence ID" value="NZ_CP081869.1"/>
</dbReference>
<accession>A0A9E6UKK0</accession>
<dbReference type="Proteomes" id="UP000825701">
    <property type="component" value="Chromosome"/>
</dbReference>
<feature type="compositionally biased region" description="Basic and acidic residues" evidence="1">
    <location>
        <begin position="1"/>
        <end position="20"/>
    </location>
</feature>
<sequence>MSAERTGADKTGRGPAHEVDLLAPWAAIDRPRRGRHGGARTPDRRRA</sequence>
<gene>
    <name evidence="2" type="ORF">K6K41_22120</name>
</gene>
<feature type="region of interest" description="Disordered" evidence="1">
    <location>
        <begin position="1"/>
        <end position="47"/>
    </location>
</feature>
<reference evidence="2" key="1">
    <citation type="submission" date="2021-08" db="EMBL/GenBank/DDBJ databases">
        <authorList>
            <person name="Zhang H."/>
            <person name="Xu M."/>
            <person name="Yu Z."/>
            <person name="Yang L."/>
            <person name="Cai Y."/>
        </authorList>
    </citation>
    <scope>NUCLEOTIDE SEQUENCE</scope>
    <source>
        <strain evidence="2">CHL1</strain>
    </source>
</reference>
<dbReference type="KEGG" id="cmet:K6K41_22120"/>
<protein>
    <submittedName>
        <fullName evidence="2">Uncharacterized protein</fullName>
    </submittedName>
</protein>
<evidence type="ECO:0000313" key="3">
    <source>
        <dbReference type="Proteomes" id="UP000825701"/>
    </source>
</evidence>
<evidence type="ECO:0000256" key="1">
    <source>
        <dbReference type="SAM" id="MobiDB-lite"/>
    </source>
</evidence>
<dbReference type="EMBL" id="CP081869">
    <property type="protein sequence ID" value="QZN99416.1"/>
    <property type="molecule type" value="Genomic_DNA"/>
</dbReference>
<keyword evidence="3" id="KW-1185">Reference proteome</keyword>
<evidence type="ECO:0000313" key="2">
    <source>
        <dbReference type="EMBL" id="QZN99416.1"/>
    </source>
</evidence>
<organism evidence="2 3">
    <name type="scientific">Chenggangzhangella methanolivorans</name>
    <dbReference type="NCBI Taxonomy" id="1437009"/>
    <lineage>
        <taxon>Bacteria</taxon>
        <taxon>Pseudomonadati</taxon>
        <taxon>Pseudomonadota</taxon>
        <taxon>Alphaproteobacteria</taxon>
        <taxon>Hyphomicrobiales</taxon>
        <taxon>Methylopilaceae</taxon>
        <taxon>Chenggangzhangella</taxon>
    </lineage>
</organism>
<dbReference type="AlphaFoldDB" id="A0A9E6UKK0"/>
<name>A0A9E6UKK0_9HYPH</name>
<proteinExistence type="predicted"/>